<protein>
    <recommendedName>
        <fullName evidence="3">beta-N-acetylhexosaminidase</fullName>
        <ecNumber evidence="3">3.2.1.52</ecNumber>
    </recommendedName>
</protein>
<dbReference type="PRINTS" id="PR00133">
    <property type="entry name" value="GLHYDRLASE3"/>
</dbReference>
<feature type="signal peptide" evidence="6">
    <location>
        <begin position="1"/>
        <end position="22"/>
    </location>
</feature>
<dbReference type="Gene3D" id="3.40.710.10">
    <property type="entry name" value="DD-peptidase/beta-lactamase superfamily"/>
    <property type="match status" value="1"/>
</dbReference>
<dbReference type="EMBL" id="CP035544">
    <property type="protein sequence ID" value="QBA63861.1"/>
    <property type="molecule type" value="Genomic_DNA"/>
</dbReference>
<dbReference type="KEGG" id="mur:EQY75_04510"/>
<feature type="chain" id="PRO_5019140562" description="beta-N-acetylhexosaminidase" evidence="6">
    <location>
        <begin position="23"/>
        <end position="971"/>
    </location>
</feature>
<proteinExistence type="inferred from homology"/>
<dbReference type="SUPFAM" id="SSF51445">
    <property type="entry name" value="(Trans)glycosidases"/>
    <property type="match status" value="1"/>
</dbReference>
<evidence type="ECO:0000256" key="1">
    <source>
        <dbReference type="ARBA" id="ARBA00001231"/>
    </source>
</evidence>
<dbReference type="InterPro" id="IPR001764">
    <property type="entry name" value="Glyco_hydro_3_N"/>
</dbReference>
<dbReference type="AlphaFoldDB" id="A0A411E812"/>
<dbReference type="Proteomes" id="UP000290889">
    <property type="component" value="Chromosome"/>
</dbReference>
<keyword evidence="6" id="KW-0732">Signal</keyword>
<evidence type="ECO:0000256" key="4">
    <source>
        <dbReference type="ARBA" id="ARBA00022801"/>
    </source>
</evidence>
<feature type="domain" description="Glycoside hydrolase family 3 N-terminal" evidence="8">
    <location>
        <begin position="47"/>
        <end position="360"/>
    </location>
</feature>
<dbReference type="OrthoDB" id="9805821at2"/>
<dbReference type="GO" id="GO:0009254">
    <property type="term" value="P:peptidoglycan turnover"/>
    <property type="evidence" value="ECO:0007669"/>
    <property type="project" value="TreeGrafter"/>
</dbReference>
<dbReference type="Gene3D" id="3.20.20.300">
    <property type="entry name" value="Glycoside hydrolase, family 3, N-terminal domain"/>
    <property type="match status" value="1"/>
</dbReference>
<feature type="domain" description="Beta-lactamase-related" evidence="7">
    <location>
        <begin position="592"/>
        <end position="949"/>
    </location>
</feature>
<evidence type="ECO:0000256" key="3">
    <source>
        <dbReference type="ARBA" id="ARBA00012663"/>
    </source>
</evidence>
<dbReference type="GO" id="GO:0005975">
    <property type="term" value="P:carbohydrate metabolic process"/>
    <property type="evidence" value="ECO:0007669"/>
    <property type="project" value="InterPro"/>
</dbReference>
<dbReference type="GO" id="GO:0004563">
    <property type="term" value="F:beta-N-acetylhexosaminidase activity"/>
    <property type="evidence" value="ECO:0007669"/>
    <property type="project" value="UniProtKB-EC"/>
</dbReference>
<dbReference type="InterPro" id="IPR017853">
    <property type="entry name" value="GH"/>
</dbReference>
<evidence type="ECO:0000256" key="5">
    <source>
        <dbReference type="ARBA" id="ARBA00023295"/>
    </source>
</evidence>
<organism evidence="9 10">
    <name type="scientific">Muriicola soli</name>
    <dbReference type="NCBI Taxonomy" id="2507538"/>
    <lineage>
        <taxon>Bacteria</taxon>
        <taxon>Pseudomonadati</taxon>
        <taxon>Bacteroidota</taxon>
        <taxon>Flavobacteriia</taxon>
        <taxon>Flavobacteriales</taxon>
        <taxon>Flavobacteriaceae</taxon>
        <taxon>Muriicola</taxon>
    </lineage>
</organism>
<dbReference type="InterPro" id="IPR050226">
    <property type="entry name" value="NagZ_Beta-hexosaminidase"/>
</dbReference>
<sequence length="971" mass="108101">MQIKRYFFFFIFILTVAGQAQQNPLQAADSVAQLQWVDGIYSQMTQEEKIGQLFMVLVASDQDKASTDKIKKLIVEEHLGGIIFSTGGPQRQAKLTNEYQSLAKVPLLIGMDAEWGLAMRLDSTFAYPWNMTLGAIKDSSIVEEVGFRIGSHAKRMGVHINFAPDVDININPRNPIIGNRSFGEDRENVAQKGAAFVRGMSRAGVLTSAKHFPGHGDTAVDSHKDLPVIPFEKERLDSVELYPYKKLILAGVSGVMVAHLNVPALESDEKRPSSLSADIISGTLKKELGFQGLVLTDALNMKGVTDFAGDINAELQAFLAGNDILLMPKDISAARGAISEALAQGVISESRLASSVKKILMAKYKAGLYDYEPVKSDGLYQDLNSVEDQLLYEKAFENAITLVKNNVSLLPVKNLENKKIAYVRMGDDTGDAFLTALQKFTDVTEVKGKDIGTLKANLGGFNVVIVGFHKSNESPWKPYKFSEKELYWLAELGRSRNFNLILSVFAKPYALLDLVNYNDIDALVLGYQNSKIALEKSAEVIFGAIPAKGVLPVSLGSDFSVGHGILSKSLGRLGYSIPERVGMKGSLLSRVDTLVRNGIDSLMYPGAQVLVARRGKVIYNKNFGKPTYDSTDSITSDHLYDLASLTKILSTLPVVMAMEEEGKISLNDTFGELIQAYDTTDLKNVTVLKALSHYGRLPSWIAFYLSTLNKDRKPSSEFYRSRPGPGYSIEVTKNLYLSDAYQDSIYNRIGRQSLKSNRYRYSDVAYYVMKKYIEDTYEEPLDKLAREKYFLPLGTNNTGYRPLDYFEKKRIVPSEIDNYYRYQTVQGFVHDMGAAMQGGVGGHAGLFSNANDVAKIMQMYLQGGYYGGDRFLQSRTIEKFNKCYFCNENVRRGVGFDKPQLEEYGPTCGCVSRKSFGHSGFTGTYTWADPEEEIIYVFLSNRTYPTSSNNLLIKSELRTRIQQAIYDSIIN</sequence>
<evidence type="ECO:0000313" key="10">
    <source>
        <dbReference type="Proteomes" id="UP000290889"/>
    </source>
</evidence>
<evidence type="ECO:0000313" key="9">
    <source>
        <dbReference type="EMBL" id="QBA63861.1"/>
    </source>
</evidence>
<keyword evidence="10" id="KW-1185">Reference proteome</keyword>
<comment type="similarity">
    <text evidence="2">Belongs to the glycosyl hydrolase 3 family.</text>
</comment>
<reference evidence="9 10" key="1">
    <citation type="submission" date="2019-01" db="EMBL/GenBank/DDBJ databases">
        <title>Muriicola soli sp. nov., isolated from soil.</title>
        <authorList>
            <person name="Kang H.J."/>
            <person name="Kim S.B."/>
        </authorList>
    </citation>
    <scope>NUCLEOTIDE SEQUENCE [LARGE SCALE GENOMIC DNA]</scope>
    <source>
        <strain evidence="9 10">MMS17-SY002</strain>
    </source>
</reference>
<dbReference type="InterPro" id="IPR036962">
    <property type="entry name" value="Glyco_hydro_3_N_sf"/>
</dbReference>
<dbReference type="Pfam" id="PF00933">
    <property type="entry name" value="Glyco_hydro_3"/>
    <property type="match status" value="1"/>
</dbReference>
<dbReference type="InterPro" id="IPR036881">
    <property type="entry name" value="Glyco_hydro_3_C_sf"/>
</dbReference>
<dbReference type="EC" id="3.2.1.52" evidence="3"/>
<dbReference type="PANTHER" id="PTHR30480">
    <property type="entry name" value="BETA-HEXOSAMINIDASE-RELATED"/>
    <property type="match status" value="1"/>
</dbReference>
<evidence type="ECO:0000259" key="8">
    <source>
        <dbReference type="Pfam" id="PF00933"/>
    </source>
</evidence>
<dbReference type="PANTHER" id="PTHR30480:SF13">
    <property type="entry name" value="BETA-HEXOSAMINIDASE"/>
    <property type="match status" value="1"/>
</dbReference>
<dbReference type="Pfam" id="PF00144">
    <property type="entry name" value="Beta-lactamase"/>
    <property type="match status" value="1"/>
</dbReference>
<name>A0A411E812_9FLAO</name>
<dbReference type="Gene3D" id="3.40.50.1700">
    <property type="entry name" value="Glycoside hydrolase family 3 C-terminal domain"/>
    <property type="match status" value="1"/>
</dbReference>
<dbReference type="InterPro" id="IPR012338">
    <property type="entry name" value="Beta-lactam/transpept-like"/>
</dbReference>
<keyword evidence="4" id="KW-0378">Hydrolase</keyword>
<dbReference type="RefSeq" id="WP_129603254.1">
    <property type="nucleotide sequence ID" value="NZ_CP035544.1"/>
</dbReference>
<dbReference type="SUPFAM" id="SSF56601">
    <property type="entry name" value="beta-lactamase/transpeptidase-like"/>
    <property type="match status" value="1"/>
</dbReference>
<dbReference type="InterPro" id="IPR001466">
    <property type="entry name" value="Beta-lactam-related"/>
</dbReference>
<accession>A0A411E812</accession>
<evidence type="ECO:0000259" key="7">
    <source>
        <dbReference type="Pfam" id="PF00144"/>
    </source>
</evidence>
<gene>
    <name evidence="9" type="ORF">EQY75_04510</name>
</gene>
<evidence type="ECO:0000256" key="6">
    <source>
        <dbReference type="SAM" id="SignalP"/>
    </source>
</evidence>
<keyword evidence="5" id="KW-0326">Glycosidase</keyword>
<comment type="catalytic activity">
    <reaction evidence="1">
        <text>Hydrolysis of terminal non-reducing N-acetyl-D-hexosamine residues in N-acetyl-beta-D-hexosaminides.</text>
        <dbReference type="EC" id="3.2.1.52"/>
    </reaction>
</comment>
<evidence type="ECO:0000256" key="2">
    <source>
        <dbReference type="ARBA" id="ARBA00005336"/>
    </source>
</evidence>